<dbReference type="InterPro" id="IPR027417">
    <property type="entry name" value="P-loop_NTPase"/>
</dbReference>
<keyword evidence="5" id="KW-0067">ATP-binding</keyword>
<keyword evidence="4" id="KW-0347">Helicase</keyword>
<evidence type="ECO:0000256" key="5">
    <source>
        <dbReference type="ARBA" id="ARBA00022840"/>
    </source>
</evidence>
<evidence type="ECO:0000256" key="2">
    <source>
        <dbReference type="ARBA" id="ARBA00022741"/>
    </source>
</evidence>
<dbReference type="eggNOG" id="COG1112">
    <property type="taxonomic scope" value="Bacteria"/>
</dbReference>
<evidence type="ECO:0008006" key="12">
    <source>
        <dbReference type="Google" id="ProtNLM"/>
    </source>
</evidence>
<dbReference type="Pfam" id="PF13087">
    <property type="entry name" value="AAA_12"/>
    <property type="match status" value="1"/>
</dbReference>
<feature type="domain" description="DNA2/NAM7 helicase helicase" evidence="8">
    <location>
        <begin position="177"/>
        <end position="529"/>
    </location>
</feature>
<dbReference type="InterPro" id="IPR047187">
    <property type="entry name" value="SF1_C_Upf1"/>
</dbReference>
<evidence type="ECO:0000313" key="10">
    <source>
        <dbReference type="EMBL" id="CCG47406.1"/>
    </source>
</evidence>
<dbReference type="Gene3D" id="3.40.50.300">
    <property type="entry name" value="P-loop containing nucleotide triphosphate hydrolases"/>
    <property type="match status" value="3"/>
</dbReference>
<keyword evidence="11" id="KW-1185">Reference proteome</keyword>
<dbReference type="InterPro" id="IPR041679">
    <property type="entry name" value="DNA2/NAM7-like_C"/>
</dbReference>
<dbReference type="InterPro" id="IPR024402">
    <property type="entry name" value="DUF2726"/>
</dbReference>
<evidence type="ECO:0000256" key="3">
    <source>
        <dbReference type="ARBA" id="ARBA00022801"/>
    </source>
</evidence>
<dbReference type="EMBL" id="HE717023">
    <property type="protein sequence ID" value="CCG47406.1"/>
    <property type="molecule type" value="Genomic_DNA"/>
</dbReference>
<feature type="domain" description="DNA2/NAM7 helicase-like C-terminal" evidence="9">
    <location>
        <begin position="567"/>
        <end position="720"/>
    </location>
</feature>
<dbReference type="Pfam" id="PF10881">
    <property type="entry name" value="DUF2726"/>
    <property type="match status" value="1"/>
</dbReference>
<dbReference type="KEGG" id="hhd:HBHAL_5071"/>
<evidence type="ECO:0000256" key="6">
    <source>
        <dbReference type="SAM" id="Coils"/>
    </source>
</evidence>
<accession>I0JTD4</accession>
<feature type="domain" description="DUF2726" evidence="7">
    <location>
        <begin position="819"/>
        <end position="902"/>
    </location>
</feature>
<evidence type="ECO:0000256" key="1">
    <source>
        <dbReference type="ARBA" id="ARBA00007913"/>
    </source>
</evidence>
<dbReference type="Proteomes" id="UP000007397">
    <property type="component" value="Chromosome"/>
</dbReference>
<dbReference type="PATRIC" id="fig|866895.3.peg.4111"/>
<dbReference type="CDD" id="cd18808">
    <property type="entry name" value="SF1_C_Upf1"/>
    <property type="match status" value="1"/>
</dbReference>
<dbReference type="HOGENOM" id="CLU_011256_0_0_9"/>
<evidence type="ECO:0000259" key="8">
    <source>
        <dbReference type="Pfam" id="PF13086"/>
    </source>
</evidence>
<keyword evidence="3" id="KW-0378">Hydrolase</keyword>
<organism evidence="10 11">
    <name type="scientific">Halobacillus halophilus (strain ATCC 35676 / DSM 2266 / JCM 20832 / KCTC 3685 / LMG 17431 / NBRC 102448 / NCIMB 2269)</name>
    <name type="common">Sporosarcina halophila</name>
    <dbReference type="NCBI Taxonomy" id="866895"/>
    <lineage>
        <taxon>Bacteria</taxon>
        <taxon>Bacillati</taxon>
        <taxon>Bacillota</taxon>
        <taxon>Bacilli</taxon>
        <taxon>Bacillales</taxon>
        <taxon>Bacillaceae</taxon>
        <taxon>Halobacillus</taxon>
    </lineage>
</organism>
<evidence type="ECO:0000313" key="11">
    <source>
        <dbReference type="Proteomes" id="UP000007397"/>
    </source>
</evidence>
<dbReference type="eggNOG" id="COG0507">
    <property type="taxonomic scope" value="Bacteria"/>
</dbReference>
<sequence length="906" mass="105147">MKLDNDLVLINGTDKTDQVSFCNFNNGNWHIRFKRSNKVYKYNENKVVWYRDPKRLETASKIVYKNNQPINGINDILVFETHVRLIFNSGFKKTYSRESLTIDEDSLSNQNAIICFDYLKKLSQQIDSEEEQGRKLLSKQYDSLTTVSSQSVLSAYLERKPLKSEEKKENVIFPFGFNVSQKSATIKAMNEQLSIIEGPPGTGKTQTILNIIANAIMNDKTVAVVSNNNSATSNVYEKLQKYGIDFLAAYLGKRENKKKFFSEQSGAYPSMDHWVLEDTQVQFIRRKLEESEQELNQMLEYKNKKASLKQSLSSIKTEYKYFKDYISKTELELLQIKSYYKLSSDRVLQLLIDYERSIQSGKITWGQKLFYLMRYGIYNFELYKYSSEKFISNLQRLYYELKIKELETEINRLGKKLKNYDFEAVMNQYSEDSMKLLKGKLAAIYGKKKKRILFDEKALWNNFGEFSKEYPIILSTTHSLRKNAPQNYLFDFVLVDEASQVDLVTGALALSSAKKAVVVGDMKQLPNVITFEIKKITTRIFEEFNVDEGYHYAKHSLLSSVGAVFKDAPRTLLKEHYRCHPKIIGFCNQKFYDNELVVLTEAEEETQPLVIYKTAKGNHARDKINERQIDVILKEVIPQQKIELSSTGIISPYRLQADTIKHTYGDSELEVNTVHKFQGREKETIILTTVSNKVKANDFVDDAKLINVAVSRAEEKLIVVVADGGERWHRTNIGDLIRYIRYNNFQVIESKIHSVFDLLYSSYSDKLLNIMKKSKKVSKYTSENLMNVVIEEVLSDEKFISLDFVLHQPLRMLIQDSEGLTESERKYAMNPLTHTDFVIFNKMDKMPLLVVEVDGHAFHSENPVQLKRDEMKDQILQKYGIPIIRMKTTGSEEKEKLHNKLLEILR</sequence>
<dbReference type="PANTHER" id="PTHR43788:SF8">
    <property type="entry name" value="DNA-BINDING PROTEIN SMUBP-2"/>
    <property type="match status" value="1"/>
</dbReference>
<dbReference type="GO" id="GO:0016787">
    <property type="term" value="F:hydrolase activity"/>
    <property type="evidence" value="ECO:0007669"/>
    <property type="project" value="UniProtKB-KW"/>
</dbReference>
<dbReference type="Pfam" id="PF13086">
    <property type="entry name" value="AAA_11"/>
    <property type="match status" value="1"/>
</dbReference>
<reference evidence="10 11" key="1">
    <citation type="journal article" date="2013" name="Environ. Microbiol.">
        <title>Chloride and organic osmolytes: a hybrid strategy to cope with elevated salinities by the moderately halophilic, chloride-dependent bacterium Halobacillus halophilus.</title>
        <authorList>
            <person name="Saum S.H."/>
            <person name="Pfeiffer F."/>
            <person name="Palm P."/>
            <person name="Rampp M."/>
            <person name="Schuster S.C."/>
            <person name="Muller V."/>
            <person name="Oesterhelt D."/>
        </authorList>
    </citation>
    <scope>NUCLEOTIDE SEQUENCE [LARGE SCALE GENOMIC DNA]</scope>
    <source>
        <strain evidence="11">ATCC 35676 / DSM 2266 / JCM 20832 / KCTC 3685 / LMG 17431 / NBRC 102448 / NCIMB 2269</strain>
    </source>
</reference>
<proteinExistence type="inferred from homology"/>
<dbReference type="RefSeq" id="WP_014645288.1">
    <property type="nucleotide sequence ID" value="NC_017668.1"/>
</dbReference>
<dbReference type="STRING" id="866895.HBHAL_5071"/>
<evidence type="ECO:0000259" key="7">
    <source>
        <dbReference type="Pfam" id="PF10881"/>
    </source>
</evidence>
<dbReference type="GO" id="GO:0043139">
    <property type="term" value="F:5'-3' DNA helicase activity"/>
    <property type="evidence" value="ECO:0007669"/>
    <property type="project" value="TreeGrafter"/>
</dbReference>
<dbReference type="AlphaFoldDB" id="I0JTD4"/>
<dbReference type="Gene3D" id="3.40.960.10">
    <property type="entry name" value="VSR Endonuclease"/>
    <property type="match status" value="1"/>
</dbReference>
<dbReference type="GO" id="GO:0005524">
    <property type="term" value="F:ATP binding"/>
    <property type="evidence" value="ECO:0007669"/>
    <property type="project" value="UniProtKB-KW"/>
</dbReference>
<dbReference type="InterPro" id="IPR041677">
    <property type="entry name" value="DNA2/NAM7_AAA_11"/>
</dbReference>
<gene>
    <name evidence="10" type="ordered locus">HBHAL_5071</name>
</gene>
<evidence type="ECO:0000259" key="9">
    <source>
        <dbReference type="Pfam" id="PF13087"/>
    </source>
</evidence>
<name>I0JTD4_HALH3</name>
<evidence type="ECO:0000256" key="4">
    <source>
        <dbReference type="ARBA" id="ARBA00022806"/>
    </source>
</evidence>
<protein>
    <recommendedName>
        <fullName evidence="12">DNA helicase</fullName>
    </recommendedName>
</protein>
<keyword evidence="2" id="KW-0547">Nucleotide-binding</keyword>
<dbReference type="PANTHER" id="PTHR43788">
    <property type="entry name" value="DNA2/NAM7 HELICASE FAMILY MEMBER"/>
    <property type="match status" value="1"/>
</dbReference>
<dbReference type="CDD" id="cd17934">
    <property type="entry name" value="DEXXQc_Upf1-like"/>
    <property type="match status" value="1"/>
</dbReference>
<comment type="similarity">
    <text evidence="1">Belongs to the DNA2/NAM7 helicase family.</text>
</comment>
<keyword evidence="6" id="KW-0175">Coiled coil</keyword>
<dbReference type="SUPFAM" id="SSF52540">
    <property type="entry name" value="P-loop containing nucleoside triphosphate hydrolases"/>
    <property type="match status" value="1"/>
</dbReference>
<feature type="coiled-coil region" evidence="6">
    <location>
        <begin position="281"/>
        <end position="318"/>
    </location>
</feature>
<dbReference type="InterPro" id="IPR050534">
    <property type="entry name" value="Coronavir_polyprotein_1ab"/>
</dbReference>